<evidence type="ECO:0000313" key="2">
    <source>
        <dbReference type="Proteomes" id="UP001605261"/>
    </source>
</evidence>
<dbReference type="Proteomes" id="UP001605261">
    <property type="component" value="Unassembled WGS sequence"/>
</dbReference>
<gene>
    <name evidence="1" type="ORF">ACEU0G_001834</name>
</gene>
<dbReference type="EMBL" id="JBHGCJ010000021">
    <property type="protein sequence ID" value="MFG6111498.1"/>
    <property type="molecule type" value="Genomic_DNA"/>
</dbReference>
<keyword evidence="2" id="KW-1185">Reference proteome</keyword>
<organism evidence="1 2">
    <name type="scientific">Stenotrophomonas nematodicola</name>
    <dbReference type="NCBI Taxonomy" id="2656746"/>
    <lineage>
        <taxon>Bacteria</taxon>
        <taxon>Pseudomonadati</taxon>
        <taxon>Pseudomonadota</taxon>
        <taxon>Gammaproteobacteria</taxon>
        <taxon>Lysobacterales</taxon>
        <taxon>Lysobacteraceae</taxon>
        <taxon>Stenotrophomonas</taxon>
    </lineage>
</organism>
<protein>
    <submittedName>
        <fullName evidence="1">Uncharacterized protein</fullName>
    </submittedName>
</protein>
<proteinExistence type="predicted"/>
<name>A0ABW7D2R0_9GAMM</name>
<accession>A0ABW7D2R0</accession>
<sequence length="122" mass="13511">MPPVYFVQHLIGHDERLLCMATGRTDLASPAVGRILASLQPLDRIDLSTWRFDCDASLERALCRHIGEAERAGQGWRVFDAHGTLRCKRFPEDAHAVFPQGPSSLDERLHALVRGASCAHPA</sequence>
<evidence type="ECO:0000313" key="1">
    <source>
        <dbReference type="EMBL" id="MFG6111498.1"/>
    </source>
</evidence>
<dbReference type="RefSeq" id="WP_259208087.1">
    <property type="nucleotide sequence ID" value="NZ_JBHGCJ010000021.1"/>
</dbReference>
<reference evidence="1 2" key="1">
    <citation type="submission" date="2024-09" db="EMBL/GenBank/DDBJ databases">
        <authorList>
            <consortium name="All-Russian atlas of soil microorganisms"/>
            <consortium name="as a basis for the search for new antimicrobial producers and enzymes with unique properties"/>
            <person name="Sokolova E.A."/>
            <person name="Voronina E.N."/>
        </authorList>
    </citation>
    <scope>NUCLEOTIDE SEQUENCE [LARGE SCALE GENOMIC DNA]</scope>
    <source>
        <strain evidence="1 2">AF-22b-331.1</strain>
    </source>
</reference>
<comment type="caution">
    <text evidence="1">The sequence shown here is derived from an EMBL/GenBank/DDBJ whole genome shotgun (WGS) entry which is preliminary data.</text>
</comment>